<organism evidence="6 7">
    <name type="scientific">Lachnellula subtilissima</name>
    <dbReference type="NCBI Taxonomy" id="602034"/>
    <lineage>
        <taxon>Eukaryota</taxon>
        <taxon>Fungi</taxon>
        <taxon>Dikarya</taxon>
        <taxon>Ascomycota</taxon>
        <taxon>Pezizomycotina</taxon>
        <taxon>Leotiomycetes</taxon>
        <taxon>Helotiales</taxon>
        <taxon>Lachnaceae</taxon>
        <taxon>Lachnellula</taxon>
    </lineage>
</organism>
<evidence type="ECO:0000256" key="5">
    <source>
        <dbReference type="PIRSR" id="PIRSR604294-1"/>
    </source>
</evidence>
<dbReference type="GO" id="GO:0046872">
    <property type="term" value="F:metal ion binding"/>
    <property type="evidence" value="ECO:0007669"/>
    <property type="project" value="UniProtKB-KW"/>
</dbReference>
<comment type="caution">
    <text evidence="6">The sequence shown here is derived from an EMBL/GenBank/DDBJ whole genome shotgun (WGS) entry which is preliminary data.</text>
</comment>
<dbReference type="PANTHER" id="PTHR10543">
    <property type="entry name" value="BETA-CAROTENE DIOXYGENASE"/>
    <property type="match status" value="1"/>
</dbReference>
<dbReference type="InterPro" id="IPR004294">
    <property type="entry name" value="Carotenoid_Oase"/>
</dbReference>
<dbReference type="PANTHER" id="PTHR10543:SF89">
    <property type="entry name" value="CAROTENOID 9,10(9',10')-CLEAVAGE DIOXYGENASE 1"/>
    <property type="match status" value="1"/>
</dbReference>
<proteinExistence type="inferred from homology"/>
<dbReference type="GO" id="GO:0016121">
    <property type="term" value="P:carotene catabolic process"/>
    <property type="evidence" value="ECO:0007669"/>
    <property type="project" value="TreeGrafter"/>
</dbReference>
<dbReference type="GO" id="GO:0010436">
    <property type="term" value="F:carotenoid dioxygenase activity"/>
    <property type="evidence" value="ECO:0007669"/>
    <property type="project" value="TreeGrafter"/>
</dbReference>
<evidence type="ECO:0000256" key="1">
    <source>
        <dbReference type="ARBA" id="ARBA00006787"/>
    </source>
</evidence>
<keyword evidence="6" id="KW-0223">Dioxygenase</keyword>
<dbReference type="Proteomes" id="UP000462212">
    <property type="component" value="Unassembled WGS sequence"/>
</dbReference>
<protein>
    <submittedName>
        <fullName evidence="6">Lignostilbene-alpha,beta-dioxygenase isozyme III</fullName>
    </submittedName>
</protein>
<dbReference type="EMBL" id="QGMJ01000596">
    <property type="protein sequence ID" value="TVY34812.1"/>
    <property type="molecule type" value="Genomic_DNA"/>
</dbReference>
<evidence type="ECO:0000313" key="6">
    <source>
        <dbReference type="EMBL" id="TVY34812.1"/>
    </source>
</evidence>
<accession>A0A8H8RHZ1</accession>
<dbReference type="OrthoDB" id="1069523at2759"/>
<feature type="binding site" evidence="5">
    <location>
        <position position="445"/>
    </location>
    <ligand>
        <name>Fe cation</name>
        <dbReference type="ChEBI" id="CHEBI:24875"/>
        <note>catalytic</note>
    </ligand>
</feature>
<comment type="cofactor">
    <cofactor evidence="5">
        <name>Fe(2+)</name>
        <dbReference type="ChEBI" id="CHEBI:29033"/>
    </cofactor>
    <text evidence="5">Binds 1 Fe(2+) ion per subunit.</text>
</comment>
<evidence type="ECO:0000313" key="7">
    <source>
        <dbReference type="Proteomes" id="UP000462212"/>
    </source>
</evidence>
<feature type="binding site" evidence="5">
    <location>
        <position position="171"/>
    </location>
    <ligand>
        <name>Fe cation</name>
        <dbReference type="ChEBI" id="CHEBI:24875"/>
        <note>catalytic</note>
    </ligand>
</feature>
<keyword evidence="3" id="KW-0560">Oxidoreductase</keyword>
<evidence type="ECO:0000256" key="3">
    <source>
        <dbReference type="ARBA" id="ARBA00023002"/>
    </source>
</evidence>
<gene>
    <name evidence="6" type="primary">lsdB</name>
    <name evidence="6" type="ORF">LSUB1_G007990</name>
</gene>
<evidence type="ECO:0000256" key="2">
    <source>
        <dbReference type="ARBA" id="ARBA00022723"/>
    </source>
</evidence>
<keyword evidence="7" id="KW-1185">Reference proteome</keyword>
<name>A0A8H8RHZ1_9HELO</name>
<dbReference type="Pfam" id="PF03055">
    <property type="entry name" value="RPE65"/>
    <property type="match status" value="2"/>
</dbReference>
<comment type="similarity">
    <text evidence="1">Belongs to the carotenoid oxygenase family.</text>
</comment>
<dbReference type="AlphaFoldDB" id="A0A8H8RHZ1"/>
<feature type="binding site" evidence="5">
    <location>
        <position position="252"/>
    </location>
    <ligand>
        <name>Fe cation</name>
        <dbReference type="ChEBI" id="CHEBI:24875"/>
        <note>catalytic</note>
    </ligand>
</feature>
<sequence length="458" mass="51600">MGLPPVPQAFPDTPQTSGLMAPCRFEGEVRNLEVVGSIPKEIDGTFYRVMPDPQFPAFVGDDPWFNGDGNVAAFRITDGEAHFKQKFVRTEKFTREREAHRALLGKYRNRFTDAVSFKVRSTANTNIVYFRDKLLACKEDSPPYAMNPITLETLGLYDFDGQLPSCTFTAHPKLDPISKEFVCFGYEARGDGTPDVIFPIIPQTCELERMKAGGEHWQWDPELPFYLGVLPRRGAKGSDVKWFTAPNSFPGHGANAYENEKGEVVFDLAISNKNVFFWWPDKDGNAPNPREIVNKLTRFTFDPKSDKLDLPTPDVLLEDDMEFSKIDDRFLMRKHDHIFFDVMRHQYTDFPAIGPKMGGGAPIYNSLGHLTVSTGSYEIYNPGSTHLIQEPIFVPRSAEEGDGWLMALVNNLEVGYSELHLVDTKNFGKALAIIKLPVRLRPGLHGNWVGSDELVGRT</sequence>
<evidence type="ECO:0000256" key="4">
    <source>
        <dbReference type="ARBA" id="ARBA00023004"/>
    </source>
</evidence>
<reference evidence="6 7" key="1">
    <citation type="submission" date="2018-05" db="EMBL/GenBank/DDBJ databases">
        <title>Genome sequencing and assembly of the regulated plant pathogen Lachnellula willkommii and related sister species for the development of diagnostic species identification markers.</title>
        <authorList>
            <person name="Giroux E."/>
            <person name="Bilodeau G."/>
        </authorList>
    </citation>
    <scope>NUCLEOTIDE SEQUENCE [LARGE SCALE GENOMIC DNA]</scope>
    <source>
        <strain evidence="6 7">CBS 197.66</strain>
    </source>
</reference>
<keyword evidence="2 5" id="KW-0479">Metal-binding</keyword>
<keyword evidence="4 5" id="KW-0408">Iron</keyword>